<accession>A0ABT6GNP6</accession>
<dbReference type="EMBL" id="JAKZMO010000005">
    <property type="protein sequence ID" value="MDG5482676.1"/>
    <property type="molecule type" value="Genomic_DNA"/>
</dbReference>
<dbReference type="CDD" id="cd00531">
    <property type="entry name" value="NTF2_like"/>
    <property type="match status" value="1"/>
</dbReference>
<keyword evidence="3" id="KW-1185">Reference proteome</keyword>
<dbReference type="RefSeq" id="WP_278220476.1">
    <property type="nucleotide sequence ID" value="NZ_JAKZMO010000005.1"/>
</dbReference>
<dbReference type="InterPro" id="IPR037401">
    <property type="entry name" value="SnoaL-like"/>
</dbReference>
<evidence type="ECO:0000313" key="2">
    <source>
        <dbReference type="EMBL" id="MDG5482676.1"/>
    </source>
</evidence>
<proteinExistence type="predicted"/>
<organism evidence="2 3">
    <name type="scientific">Mycolicibacterium gadium</name>
    <name type="common">Mycobacterium gadium</name>
    <dbReference type="NCBI Taxonomy" id="1794"/>
    <lineage>
        <taxon>Bacteria</taxon>
        <taxon>Bacillati</taxon>
        <taxon>Actinomycetota</taxon>
        <taxon>Actinomycetes</taxon>
        <taxon>Mycobacteriales</taxon>
        <taxon>Mycobacteriaceae</taxon>
        <taxon>Mycolicibacterium</taxon>
    </lineage>
</organism>
<protein>
    <submittedName>
        <fullName evidence="2">Nuclear transport factor 2 family protein</fullName>
    </submittedName>
</protein>
<sequence>MDAEALKTLLDQRDIERALYVVARAMDDHDWTVVAELFADDATADLGTGPLLGGAAIVALIRGYLDACGSTQHLLGNVVVDVAGDTAVSRAYVHDLHLSADGSERFYTMGDYHDSWERRAGRWQIVERNKFNRAHVGSLERVFGGM</sequence>
<evidence type="ECO:0000313" key="3">
    <source>
        <dbReference type="Proteomes" id="UP001154266"/>
    </source>
</evidence>
<dbReference type="InterPro" id="IPR032710">
    <property type="entry name" value="NTF2-like_dom_sf"/>
</dbReference>
<gene>
    <name evidence="2" type="ORF">MNO81_07680</name>
</gene>
<dbReference type="Gene3D" id="3.10.450.50">
    <property type="match status" value="1"/>
</dbReference>
<reference evidence="2" key="1">
    <citation type="journal article" date="2023" name="Environ. Microbiol.">
        <title>The 2-methylpropene degradation pathway in Mycobacteriaceae family strains.</title>
        <authorList>
            <person name="Helbich S."/>
            <person name="Barrantes I."/>
            <person name="Dos Anjos Borges L.G."/>
            <person name="Pieper D.H."/>
            <person name="Vainshtein Y."/>
            <person name="Sohn K."/>
            <person name="Engesser K.H."/>
        </authorList>
    </citation>
    <scope>NUCLEOTIDE SEQUENCE</scope>
    <source>
        <strain evidence="2">IBE100</strain>
    </source>
</reference>
<name>A0ABT6GNP6_MYCGU</name>
<evidence type="ECO:0000259" key="1">
    <source>
        <dbReference type="Pfam" id="PF13577"/>
    </source>
</evidence>
<dbReference type="Proteomes" id="UP001154266">
    <property type="component" value="Unassembled WGS sequence"/>
</dbReference>
<comment type="caution">
    <text evidence="2">The sequence shown here is derived from an EMBL/GenBank/DDBJ whole genome shotgun (WGS) entry which is preliminary data.</text>
</comment>
<feature type="domain" description="SnoaL-like" evidence="1">
    <location>
        <begin position="8"/>
        <end position="129"/>
    </location>
</feature>
<dbReference type="Pfam" id="PF13577">
    <property type="entry name" value="SnoaL_4"/>
    <property type="match status" value="1"/>
</dbReference>
<dbReference type="SUPFAM" id="SSF54427">
    <property type="entry name" value="NTF2-like"/>
    <property type="match status" value="1"/>
</dbReference>